<evidence type="ECO:0000313" key="16">
    <source>
        <dbReference type="EMBL" id="SPT54146.1"/>
    </source>
</evidence>
<evidence type="ECO:0000256" key="1">
    <source>
        <dbReference type="ARBA" id="ARBA00022478"/>
    </source>
</evidence>
<organism evidence="16 17">
    <name type="scientific">Actinomyces bovis</name>
    <dbReference type="NCBI Taxonomy" id="1658"/>
    <lineage>
        <taxon>Bacteria</taxon>
        <taxon>Bacillati</taxon>
        <taxon>Actinomycetota</taxon>
        <taxon>Actinomycetes</taxon>
        <taxon>Actinomycetales</taxon>
        <taxon>Actinomycetaceae</taxon>
        <taxon>Actinomyces</taxon>
    </lineage>
</organism>
<dbReference type="PIRSF" id="PIRSF002811">
    <property type="entry name" value="DnaG"/>
    <property type="match status" value="1"/>
</dbReference>
<evidence type="ECO:0000313" key="17">
    <source>
        <dbReference type="Proteomes" id="UP000250006"/>
    </source>
</evidence>
<dbReference type="InterPro" id="IPR037068">
    <property type="entry name" value="DNA_primase_core_N_sf"/>
</dbReference>
<accession>A0ABY1VPU4</accession>
<protein>
    <recommendedName>
        <fullName evidence="12 13">DNA primase</fullName>
        <ecNumber evidence="12">2.7.7.101</ecNumber>
    </recommendedName>
</protein>
<sequence length="680" mass="73723">MAGRIKREDIEAVRERARIEDVVGEHVTLKSAGVGSLKGLCPFHDERTPSFNVRPQLGLWHCFGCGEGGDVIDFVQRVHHLSFSEAVEQLAGRTGVQLRYEEGGQVTRGIEPGTRQRLLDANRLAEAWYHDQLATPAGQAGREFLTSRGFTQAHAARYRLGYAPAGWDNLCNYLRSKGYTEAELMESGLATTGRNSNRLYDRFRDRLIWPIRDITGATVGFGARRMSTEDPGPKYLNTPETAIYHKAQVLYGLDLAKNAIAEQHRVVVVEGYTDVMAAHASGVTTAVATCGTAFGEGHTRIVRRLLGDSADPAAGVILTGYRARGGEVIFTFDGDAAGQKAAMRAFAEDQHFATQTFVAVAESGMDPCDLRLNHGEEAIPALIDSRKPLFEFVIRTSLKNLDLSTPEGRVRGLHAAAPVVAGIRDFALRREYTRALAGWLGMPERDVVSEVRYAQQHAGRQGARPGSQAGAGAQAGARPGGEEAPMAPRGSVLPDLSDPVVRMEHDVLAVMLQMPGQAEAAGADDLDAQGFTQPVHRAVFEAILAAGGASQVRVLTAQAEQAGVPKERLAMTVTNHWLKTIRAGAIGEVDQALTELAVVALPIPARPSKTNPALLEADRGAEEAYARGVIRSFQRVSVTRALAALRSEQRRIEPSSERNREIFERIVALEAQRAALSERD</sequence>
<comment type="similarity">
    <text evidence="12 13">Belongs to the DnaG primase family.</text>
</comment>
<keyword evidence="1 12" id="KW-0240">DNA-directed RNA polymerase</keyword>
<evidence type="ECO:0000259" key="15">
    <source>
        <dbReference type="PROSITE" id="PS50880"/>
    </source>
</evidence>
<comment type="caution">
    <text evidence="16">The sequence shown here is derived from an EMBL/GenBank/DDBJ whole genome shotgun (WGS) entry which is preliminary data.</text>
</comment>
<dbReference type="Gene3D" id="3.90.980.10">
    <property type="entry name" value="DNA primase, catalytic core, N-terminal domain"/>
    <property type="match status" value="1"/>
</dbReference>
<dbReference type="Proteomes" id="UP000250006">
    <property type="component" value="Unassembled WGS sequence"/>
</dbReference>
<evidence type="ECO:0000256" key="4">
    <source>
        <dbReference type="ARBA" id="ARBA00022695"/>
    </source>
</evidence>
<dbReference type="RefSeq" id="WP_111837041.1">
    <property type="nucleotide sequence ID" value="NZ_UAPQ01000009.1"/>
</dbReference>
<name>A0ABY1VPU4_9ACTO</name>
<evidence type="ECO:0000256" key="9">
    <source>
        <dbReference type="ARBA" id="ARBA00022842"/>
    </source>
</evidence>
<dbReference type="HAMAP" id="MF_00974">
    <property type="entry name" value="DNA_primase_DnaG"/>
    <property type="match status" value="1"/>
</dbReference>
<keyword evidence="8 12" id="KW-0862">Zinc</keyword>
<dbReference type="InterPro" id="IPR006295">
    <property type="entry name" value="DNA_primase_DnaG"/>
</dbReference>
<dbReference type="InterPro" id="IPR030846">
    <property type="entry name" value="DnaG_bac"/>
</dbReference>
<dbReference type="Gene3D" id="3.40.1360.10">
    <property type="match status" value="1"/>
</dbReference>
<dbReference type="CDD" id="cd03364">
    <property type="entry name" value="TOPRIM_DnaG_primases"/>
    <property type="match status" value="1"/>
</dbReference>
<keyword evidence="17" id="KW-1185">Reference proteome</keyword>
<dbReference type="InterPro" id="IPR050219">
    <property type="entry name" value="DnaG_primase"/>
</dbReference>
<comment type="domain">
    <text evidence="12">Contains an N-terminal zinc-binding domain, a central core domain that contains the primase activity, and a C-terminal DnaB-binding domain.</text>
</comment>
<dbReference type="InterPro" id="IPR036977">
    <property type="entry name" value="DNA_primase_Znf_CHC2"/>
</dbReference>
<dbReference type="PROSITE" id="PS50880">
    <property type="entry name" value="TOPRIM"/>
    <property type="match status" value="1"/>
</dbReference>
<keyword evidence="3 12" id="KW-0808">Transferase</keyword>
<dbReference type="Pfam" id="PF08275">
    <property type="entry name" value="DNAG_N"/>
    <property type="match status" value="1"/>
</dbReference>
<dbReference type="PANTHER" id="PTHR30313:SF2">
    <property type="entry name" value="DNA PRIMASE"/>
    <property type="match status" value="1"/>
</dbReference>
<comment type="subunit">
    <text evidence="12">Monomer. Interacts with DnaB.</text>
</comment>
<reference evidence="16 17" key="1">
    <citation type="submission" date="2018-06" db="EMBL/GenBank/DDBJ databases">
        <authorList>
            <consortium name="Pathogen Informatics"/>
            <person name="Doyle S."/>
        </authorList>
    </citation>
    <scope>NUCLEOTIDE SEQUENCE [LARGE SCALE GENOMIC DNA]</scope>
    <source>
        <strain evidence="16 17">NCTC11535</strain>
    </source>
</reference>
<dbReference type="EMBL" id="UAPQ01000009">
    <property type="protein sequence ID" value="SPT54146.1"/>
    <property type="molecule type" value="Genomic_DNA"/>
</dbReference>
<proteinExistence type="inferred from homology"/>
<keyword evidence="2 12" id="KW-0639">Primosome</keyword>
<dbReference type="PANTHER" id="PTHR30313">
    <property type="entry name" value="DNA PRIMASE"/>
    <property type="match status" value="1"/>
</dbReference>
<comment type="cofactor">
    <cofactor evidence="12 13">
        <name>Zn(2+)</name>
        <dbReference type="ChEBI" id="CHEBI:29105"/>
    </cofactor>
    <text evidence="12 13">Binds 1 zinc ion per monomer.</text>
</comment>
<evidence type="ECO:0000256" key="8">
    <source>
        <dbReference type="ARBA" id="ARBA00022833"/>
    </source>
</evidence>
<evidence type="ECO:0000256" key="2">
    <source>
        <dbReference type="ARBA" id="ARBA00022515"/>
    </source>
</evidence>
<evidence type="ECO:0000256" key="7">
    <source>
        <dbReference type="ARBA" id="ARBA00022771"/>
    </source>
</evidence>
<dbReference type="SUPFAM" id="SSF57783">
    <property type="entry name" value="Zinc beta-ribbon"/>
    <property type="match status" value="1"/>
</dbReference>
<comment type="catalytic activity">
    <reaction evidence="12">
        <text>ssDNA + n NTP = ssDNA/pppN(pN)n-1 hybrid + (n-1) diphosphate.</text>
        <dbReference type="EC" id="2.7.7.101"/>
    </reaction>
</comment>
<keyword evidence="11 12" id="KW-0804">Transcription</keyword>
<keyword evidence="7 12" id="KW-0863">Zinc-finger</keyword>
<keyword evidence="9" id="KW-0460">Magnesium</keyword>
<dbReference type="SMART" id="SM00400">
    <property type="entry name" value="ZnF_CHCC"/>
    <property type="match status" value="1"/>
</dbReference>
<keyword evidence="4 12" id="KW-0548">Nucleotidyltransferase</keyword>
<dbReference type="Pfam" id="PF10410">
    <property type="entry name" value="DnaB_bind"/>
    <property type="match status" value="1"/>
</dbReference>
<dbReference type="SUPFAM" id="SSF56731">
    <property type="entry name" value="DNA primase core"/>
    <property type="match status" value="1"/>
</dbReference>
<dbReference type="InterPro" id="IPR019475">
    <property type="entry name" value="DNA_primase_DnaB-bd"/>
</dbReference>
<evidence type="ECO:0000256" key="10">
    <source>
        <dbReference type="ARBA" id="ARBA00023125"/>
    </source>
</evidence>
<evidence type="ECO:0000256" key="13">
    <source>
        <dbReference type="PIRNR" id="PIRNR002811"/>
    </source>
</evidence>
<keyword evidence="6 12" id="KW-0479">Metal-binding</keyword>
<dbReference type="Gene3D" id="3.90.580.10">
    <property type="entry name" value="Zinc finger, CHC2-type domain"/>
    <property type="match status" value="1"/>
</dbReference>
<dbReference type="NCBIfam" id="TIGR01391">
    <property type="entry name" value="dnaG"/>
    <property type="match status" value="1"/>
</dbReference>
<evidence type="ECO:0000256" key="12">
    <source>
        <dbReference type="HAMAP-Rule" id="MF_00974"/>
    </source>
</evidence>
<comment type="function">
    <text evidence="12 13">RNA polymerase that catalyzes the synthesis of short RNA molecules used as primers for DNA polymerase during DNA replication.</text>
</comment>
<dbReference type="InterPro" id="IPR034151">
    <property type="entry name" value="TOPRIM_DnaG_bac"/>
</dbReference>
<dbReference type="EC" id="2.7.7.101" evidence="12"/>
<evidence type="ECO:0000256" key="5">
    <source>
        <dbReference type="ARBA" id="ARBA00022705"/>
    </source>
</evidence>
<feature type="domain" description="Toprim" evidence="15">
    <location>
        <begin position="264"/>
        <end position="362"/>
    </location>
</feature>
<dbReference type="Pfam" id="PF01807">
    <property type="entry name" value="Zn_ribbon_DnaG"/>
    <property type="match status" value="1"/>
</dbReference>
<evidence type="ECO:0000256" key="11">
    <source>
        <dbReference type="ARBA" id="ARBA00023163"/>
    </source>
</evidence>
<evidence type="ECO:0000256" key="3">
    <source>
        <dbReference type="ARBA" id="ARBA00022679"/>
    </source>
</evidence>
<dbReference type="Pfam" id="PF13662">
    <property type="entry name" value="Toprim_4"/>
    <property type="match status" value="1"/>
</dbReference>
<feature type="zinc finger region" description="CHC2-type" evidence="12">
    <location>
        <begin position="41"/>
        <end position="65"/>
    </location>
</feature>
<dbReference type="InterPro" id="IPR006171">
    <property type="entry name" value="TOPRIM_dom"/>
</dbReference>
<keyword evidence="10 12" id="KW-0238">DNA-binding</keyword>
<dbReference type="InterPro" id="IPR002694">
    <property type="entry name" value="Znf_CHC2"/>
</dbReference>
<keyword evidence="5 12" id="KW-0235">DNA replication</keyword>
<feature type="compositionally biased region" description="Low complexity" evidence="14">
    <location>
        <begin position="458"/>
        <end position="485"/>
    </location>
</feature>
<feature type="region of interest" description="Disordered" evidence="14">
    <location>
        <begin position="452"/>
        <end position="496"/>
    </location>
</feature>
<dbReference type="GO" id="GO:0016779">
    <property type="term" value="F:nucleotidyltransferase activity"/>
    <property type="evidence" value="ECO:0007669"/>
    <property type="project" value="UniProtKB-KW"/>
</dbReference>
<dbReference type="SMART" id="SM00493">
    <property type="entry name" value="TOPRIM"/>
    <property type="match status" value="1"/>
</dbReference>
<dbReference type="InterPro" id="IPR013264">
    <property type="entry name" value="DNAG_N"/>
</dbReference>
<gene>
    <name evidence="12 16" type="primary">dnaG</name>
    <name evidence="16" type="ORF">NCTC11535_01850</name>
</gene>
<evidence type="ECO:0000256" key="14">
    <source>
        <dbReference type="SAM" id="MobiDB-lite"/>
    </source>
</evidence>
<evidence type="ECO:0000256" key="6">
    <source>
        <dbReference type="ARBA" id="ARBA00022723"/>
    </source>
</evidence>